<evidence type="ECO:0000313" key="3">
    <source>
        <dbReference type="Proteomes" id="UP000001307"/>
    </source>
</evidence>
<dbReference type="AlphaFoldDB" id="E4XE65"/>
<reference evidence="2" key="1">
    <citation type="journal article" date="2010" name="Science">
        <title>Plasticity of animal genome architecture unmasked by rapid evolution of a pelagic tunicate.</title>
        <authorList>
            <person name="Denoeud F."/>
            <person name="Henriet S."/>
            <person name="Mungpakdee S."/>
            <person name="Aury J.M."/>
            <person name="Da Silva C."/>
            <person name="Brinkmann H."/>
            <person name="Mikhaleva J."/>
            <person name="Olsen L.C."/>
            <person name="Jubin C."/>
            <person name="Canestro C."/>
            <person name="Bouquet J.M."/>
            <person name="Danks G."/>
            <person name="Poulain J."/>
            <person name="Campsteijn C."/>
            <person name="Adamski M."/>
            <person name="Cross I."/>
            <person name="Yadetie F."/>
            <person name="Muffato M."/>
            <person name="Louis A."/>
            <person name="Butcher S."/>
            <person name="Tsagkogeorga G."/>
            <person name="Konrad A."/>
            <person name="Singh S."/>
            <person name="Jensen M.F."/>
            <person name="Cong E.H."/>
            <person name="Eikeseth-Otteraa H."/>
            <person name="Noel B."/>
            <person name="Anthouard V."/>
            <person name="Porcel B.M."/>
            <person name="Kachouri-Lafond R."/>
            <person name="Nishino A."/>
            <person name="Ugolini M."/>
            <person name="Chourrout P."/>
            <person name="Nishida H."/>
            <person name="Aasland R."/>
            <person name="Huzurbazar S."/>
            <person name="Westhof E."/>
            <person name="Delsuc F."/>
            <person name="Lehrach H."/>
            <person name="Reinhardt R."/>
            <person name="Weissenbach J."/>
            <person name="Roy S.W."/>
            <person name="Artiguenave F."/>
            <person name="Postlethwait J.H."/>
            <person name="Manak J.R."/>
            <person name="Thompson E.M."/>
            <person name="Jaillon O."/>
            <person name="Du Pasquier L."/>
            <person name="Boudinot P."/>
            <person name="Liberles D.A."/>
            <person name="Volff J.N."/>
            <person name="Philippe H."/>
            <person name="Lenhard B."/>
            <person name="Roest Crollius H."/>
            <person name="Wincker P."/>
            <person name="Chourrout D."/>
        </authorList>
    </citation>
    <scope>NUCLEOTIDE SEQUENCE [LARGE SCALE GENOMIC DNA]</scope>
</reference>
<evidence type="ECO:0000256" key="1">
    <source>
        <dbReference type="SAM" id="Phobius"/>
    </source>
</evidence>
<gene>
    <name evidence="2" type="ORF">GSOID_T00008469001</name>
</gene>
<keyword evidence="1" id="KW-1133">Transmembrane helix</keyword>
<dbReference type="InParanoid" id="E4XE65"/>
<keyword evidence="1" id="KW-0812">Transmembrane</keyword>
<evidence type="ECO:0000313" key="2">
    <source>
        <dbReference type="EMBL" id="CBY19455.1"/>
    </source>
</evidence>
<proteinExistence type="predicted"/>
<name>E4XE65_OIKDI</name>
<accession>E4XE65</accession>
<feature type="transmembrane region" description="Helical" evidence="1">
    <location>
        <begin position="66"/>
        <end position="89"/>
    </location>
</feature>
<keyword evidence="3" id="KW-1185">Reference proteome</keyword>
<organism evidence="2">
    <name type="scientific">Oikopleura dioica</name>
    <name type="common">Tunicate</name>
    <dbReference type="NCBI Taxonomy" id="34765"/>
    <lineage>
        <taxon>Eukaryota</taxon>
        <taxon>Metazoa</taxon>
        <taxon>Chordata</taxon>
        <taxon>Tunicata</taxon>
        <taxon>Appendicularia</taxon>
        <taxon>Copelata</taxon>
        <taxon>Oikopleuridae</taxon>
        <taxon>Oikopleura</taxon>
    </lineage>
</organism>
<dbReference type="OrthoDB" id="10530809at2759"/>
<dbReference type="Proteomes" id="UP000001307">
    <property type="component" value="Unassembled WGS sequence"/>
</dbReference>
<protein>
    <submittedName>
        <fullName evidence="2">Uncharacterized protein</fullName>
    </submittedName>
</protein>
<feature type="transmembrane region" description="Helical" evidence="1">
    <location>
        <begin position="40"/>
        <end position="60"/>
    </location>
</feature>
<feature type="transmembrane region" description="Helical" evidence="1">
    <location>
        <begin position="121"/>
        <end position="143"/>
    </location>
</feature>
<dbReference type="EMBL" id="FN653040">
    <property type="protein sequence ID" value="CBY19455.1"/>
    <property type="molecule type" value="Genomic_DNA"/>
</dbReference>
<keyword evidence="1" id="KW-0472">Membrane</keyword>
<sequence length="185" mass="21166">MGRSRIRKEKSDTHVISNIRTRCLSVRKDKLTTLDTKRHALYHSVCGVGLTVSGGYQIILRSFLTGSITLTCFLSVLIFAVGNFVVIAIRFRETTIRFRNFDFEEDKNNEALILQSERREIWNLIVSGVLLLTEIILSLAIYARIIDFGDDIRRQELVVLGEQIAYFFPCCENRKALIKPPIVSI</sequence>